<dbReference type="Pfam" id="PF00331">
    <property type="entry name" value="Glyco_hydro_10"/>
    <property type="match status" value="2"/>
</dbReference>
<evidence type="ECO:0000313" key="12">
    <source>
        <dbReference type="Proteomes" id="UP001325680"/>
    </source>
</evidence>
<protein>
    <recommendedName>
        <fullName evidence="3">endo-1,4-beta-xylanase</fullName>
        <ecNumber evidence="3">3.2.1.8</ecNumber>
    </recommendedName>
</protein>
<evidence type="ECO:0000256" key="1">
    <source>
        <dbReference type="ARBA" id="ARBA00000681"/>
    </source>
</evidence>
<dbReference type="PROSITE" id="PS51257">
    <property type="entry name" value="PROKAR_LIPOPROTEIN"/>
    <property type="match status" value="1"/>
</dbReference>
<keyword evidence="6" id="KW-0378">Hydrolase</keyword>
<dbReference type="RefSeq" id="WP_114792651.1">
    <property type="nucleotide sequence ID" value="NZ_CP139960.1"/>
</dbReference>
<keyword evidence="4" id="KW-0858">Xylan degradation</keyword>
<evidence type="ECO:0000259" key="10">
    <source>
        <dbReference type="PROSITE" id="PS51760"/>
    </source>
</evidence>
<organism evidence="11 12">
    <name type="scientific">Niabella yanshanensis</name>
    <dbReference type="NCBI Taxonomy" id="577386"/>
    <lineage>
        <taxon>Bacteria</taxon>
        <taxon>Pseudomonadati</taxon>
        <taxon>Bacteroidota</taxon>
        <taxon>Chitinophagia</taxon>
        <taxon>Chitinophagales</taxon>
        <taxon>Chitinophagaceae</taxon>
        <taxon>Niabella</taxon>
    </lineage>
</organism>
<proteinExistence type="inferred from homology"/>
<dbReference type="EC" id="3.2.1.8" evidence="3"/>
<reference evidence="11 12" key="1">
    <citation type="submission" date="2023-12" db="EMBL/GenBank/DDBJ databases">
        <title>Genome sequencing and assembly of bacterial species from a model synthetic community.</title>
        <authorList>
            <person name="Hogle S.L."/>
        </authorList>
    </citation>
    <scope>NUCLEOTIDE SEQUENCE [LARGE SCALE GENOMIC DNA]</scope>
    <source>
        <strain evidence="11 12">HAMBI_3031</strain>
    </source>
</reference>
<sequence>MRKIITNYSGAAFSAIMLFIAAGCAKFSDREFAVDKPESILNQEAINSLPSLKSLINKTASPNFRLGTVVPANTYQTGGSAIFKIADRNFDEVVLETEMKHGSIVQANGSLNISGVKQFVDFAAKNNVNVYGQALTHHLNQNATYLNEKLKGVSGTTKINFDNDATGQVYGMTGNSSAEVTADPDGVTPGKVLRVGTTALNTNQSFVKIPVTLPAGIKLRHCASVTLDIYIINGIFGQGMRLGLVNNTDLSRNATYNSPAGFGASANSWLRGKVIMPIANLNLTEAEKELSTFTIYTGSATGAGLYYIDNVIFSWNAEKTAEEKNTIVSGELNRFISGIVDSTKSVVKAWDVVKDPIDDNNPTQLKTGIGKSQGANEFYWQDYMGTNYAVKAFQYARQHINSGDKLFISDNGLESNLAKCSGLINYVQNIESQGAVVDGISTQMHISITTDKSNIAQHFSLLAATQKLIRISELYVSLNGTTTSSATAAQLQAQAEMYKYVIEKYFELVPAAQRYGITFWSPQDRPSGAAWLANQPLGIWNGQWVRKIAYKAVVEALQAKAK</sequence>
<keyword evidence="5" id="KW-0732">Signal</keyword>
<dbReference type="InterPro" id="IPR017853">
    <property type="entry name" value="GH"/>
</dbReference>
<dbReference type="PANTHER" id="PTHR31490">
    <property type="entry name" value="GLYCOSYL HYDROLASE"/>
    <property type="match status" value="1"/>
</dbReference>
<gene>
    <name evidence="11" type="ORF">U0035_01015</name>
</gene>
<dbReference type="InterPro" id="IPR044846">
    <property type="entry name" value="GH10"/>
</dbReference>
<dbReference type="SUPFAM" id="SSF51445">
    <property type="entry name" value="(Trans)glycosidases"/>
    <property type="match status" value="1"/>
</dbReference>
<evidence type="ECO:0000256" key="7">
    <source>
        <dbReference type="ARBA" id="ARBA00023277"/>
    </source>
</evidence>
<dbReference type="PANTHER" id="PTHR31490:SF88">
    <property type="entry name" value="BETA-XYLANASE"/>
    <property type="match status" value="1"/>
</dbReference>
<dbReference type="PROSITE" id="PS51760">
    <property type="entry name" value="GH10_2"/>
    <property type="match status" value="1"/>
</dbReference>
<keyword evidence="7" id="KW-0119">Carbohydrate metabolism</keyword>
<dbReference type="InterPro" id="IPR001000">
    <property type="entry name" value="GH10_dom"/>
</dbReference>
<keyword evidence="9" id="KW-0624">Polysaccharide degradation</keyword>
<evidence type="ECO:0000256" key="2">
    <source>
        <dbReference type="ARBA" id="ARBA00007495"/>
    </source>
</evidence>
<evidence type="ECO:0000256" key="8">
    <source>
        <dbReference type="ARBA" id="ARBA00023295"/>
    </source>
</evidence>
<accession>A0ABZ0W626</accession>
<comment type="catalytic activity">
    <reaction evidence="1">
        <text>Endohydrolysis of (1-&gt;4)-beta-D-xylosidic linkages in xylans.</text>
        <dbReference type="EC" id="3.2.1.8"/>
    </reaction>
</comment>
<dbReference type="EMBL" id="CP139960">
    <property type="protein sequence ID" value="WQD38723.1"/>
    <property type="molecule type" value="Genomic_DNA"/>
</dbReference>
<keyword evidence="8" id="KW-0326">Glycosidase</keyword>
<keyword evidence="12" id="KW-1185">Reference proteome</keyword>
<evidence type="ECO:0000256" key="3">
    <source>
        <dbReference type="ARBA" id="ARBA00012590"/>
    </source>
</evidence>
<dbReference type="Proteomes" id="UP001325680">
    <property type="component" value="Chromosome"/>
</dbReference>
<dbReference type="SMART" id="SM00633">
    <property type="entry name" value="Glyco_10"/>
    <property type="match status" value="1"/>
</dbReference>
<evidence type="ECO:0000256" key="9">
    <source>
        <dbReference type="ARBA" id="ARBA00023326"/>
    </source>
</evidence>
<evidence type="ECO:0000313" key="11">
    <source>
        <dbReference type="EMBL" id="WQD38723.1"/>
    </source>
</evidence>
<evidence type="ECO:0000256" key="5">
    <source>
        <dbReference type="ARBA" id="ARBA00022729"/>
    </source>
</evidence>
<name>A0ABZ0W626_9BACT</name>
<evidence type="ECO:0000256" key="6">
    <source>
        <dbReference type="ARBA" id="ARBA00022801"/>
    </source>
</evidence>
<dbReference type="Gene3D" id="3.20.20.80">
    <property type="entry name" value="Glycosidases"/>
    <property type="match status" value="2"/>
</dbReference>
<evidence type="ECO:0000256" key="4">
    <source>
        <dbReference type="ARBA" id="ARBA00022651"/>
    </source>
</evidence>
<comment type="similarity">
    <text evidence="2">Belongs to the glycosyl hydrolase 10 (cellulase F) family.</text>
</comment>
<feature type="domain" description="GH10" evidence="10">
    <location>
        <begin position="46"/>
        <end position="556"/>
    </location>
</feature>